<keyword evidence="19" id="KW-1185">Reference proteome</keyword>
<comment type="similarity">
    <text evidence="3">Belongs to the cAMP-dependent kinase regulatory chain family.</text>
</comment>
<dbReference type="Pfam" id="PF00027">
    <property type="entry name" value="cNMP_binding"/>
    <property type="match status" value="2"/>
</dbReference>
<dbReference type="GO" id="GO:0005952">
    <property type="term" value="C:cAMP-dependent protein kinase complex"/>
    <property type="evidence" value="ECO:0007669"/>
    <property type="project" value="InterPro"/>
</dbReference>
<feature type="binding site" evidence="15">
    <location>
        <position position="192"/>
    </location>
    <ligand>
        <name>3',5'-cyclic AMP</name>
        <dbReference type="ChEBI" id="CHEBI:58165"/>
        <label>1</label>
    </ligand>
</feature>
<dbReference type="AlphaFoldDB" id="A0A8D0ACT0"/>
<keyword evidence="9 15" id="KW-0547">Nucleotide-binding</keyword>
<dbReference type="PANTHER" id="PTHR11635:SF153">
    <property type="entry name" value="CAMP-DEPENDENT PROTEIN KINASE TYPE II-ALPHA REGULATORY SUBUNIT"/>
    <property type="match status" value="1"/>
</dbReference>
<comment type="subcellular location">
    <subcellularLocation>
        <location evidence="1">Cell membrane</location>
    </subcellularLocation>
    <subcellularLocation>
        <location evidence="2">Cytoplasm</location>
    </subcellularLocation>
</comment>
<dbReference type="InterPro" id="IPR014710">
    <property type="entry name" value="RmlC-like_jellyroll"/>
</dbReference>
<dbReference type="PIRSF" id="PIRSF000548">
    <property type="entry name" value="PK_regulatory"/>
    <property type="match status" value="1"/>
</dbReference>
<evidence type="ECO:0000256" key="6">
    <source>
        <dbReference type="ARBA" id="ARBA00022553"/>
    </source>
</evidence>
<dbReference type="FunFam" id="1.20.890.10:FF:000002">
    <property type="entry name" value="cAMP-dependent protein kinase type II-alpha regulatory subunit"/>
    <property type="match status" value="1"/>
</dbReference>
<dbReference type="Pfam" id="PF02197">
    <property type="entry name" value="RIIa"/>
    <property type="match status" value="1"/>
</dbReference>
<dbReference type="InterPro" id="IPR000595">
    <property type="entry name" value="cNMP-bd_dom"/>
</dbReference>
<keyword evidence="8" id="KW-0677">Repeat</keyword>
<dbReference type="InterPro" id="IPR003117">
    <property type="entry name" value="cAMP_dep_PK_reg_su_I/II_a/b"/>
</dbReference>
<dbReference type="PROSITE" id="PS50042">
    <property type="entry name" value="CNMP_BINDING_3"/>
    <property type="match status" value="2"/>
</dbReference>
<evidence type="ECO:0000256" key="13">
    <source>
        <dbReference type="ARBA" id="ARBA00041039"/>
    </source>
</evidence>
<evidence type="ECO:0000313" key="19">
    <source>
        <dbReference type="Proteomes" id="UP000694568"/>
    </source>
</evidence>
<evidence type="ECO:0000256" key="11">
    <source>
        <dbReference type="ARBA" id="ARBA00023149"/>
    </source>
</evidence>
<evidence type="ECO:0000256" key="10">
    <source>
        <dbReference type="ARBA" id="ARBA00023136"/>
    </source>
</evidence>
<evidence type="ECO:0000256" key="9">
    <source>
        <dbReference type="ARBA" id="ARBA00022741"/>
    </source>
</evidence>
<dbReference type="PANTHER" id="PTHR11635">
    <property type="entry name" value="CAMP-DEPENDENT PROTEIN KINASE REGULATORY CHAIN"/>
    <property type="match status" value="1"/>
</dbReference>
<evidence type="ECO:0000256" key="2">
    <source>
        <dbReference type="ARBA" id="ARBA00004496"/>
    </source>
</evidence>
<evidence type="ECO:0000256" key="16">
    <source>
        <dbReference type="SAM" id="MobiDB-lite"/>
    </source>
</evidence>
<evidence type="ECO:0000256" key="14">
    <source>
        <dbReference type="ARBA" id="ARBA00067959"/>
    </source>
</evidence>
<evidence type="ECO:0000313" key="18">
    <source>
        <dbReference type="Ensembl" id="ENSSLUP00000053159.1"/>
    </source>
</evidence>
<dbReference type="InterPro" id="IPR018490">
    <property type="entry name" value="cNMP-bd_dom_sf"/>
</dbReference>
<feature type="binding site" evidence="15">
    <location>
        <position position="313"/>
    </location>
    <ligand>
        <name>3',5'-cyclic AMP</name>
        <dbReference type="ChEBI" id="CHEBI:58165"/>
        <label>2</label>
    </ligand>
</feature>
<dbReference type="SUPFAM" id="SSF47391">
    <property type="entry name" value="Dimerization-anchoring domain of cAMP-dependent PK regulatory subunit"/>
    <property type="match status" value="1"/>
</dbReference>
<evidence type="ECO:0000256" key="15">
    <source>
        <dbReference type="PIRSR" id="PIRSR000548-1"/>
    </source>
</evidence>
<dbReference type="PROSITE" id="PS00888">
    <property type="entry name" value="CNMP_BINDING_1"/>
    <property type="match status" value="1"/>
</dbReference>
<reference evidence="18" key="2">
    <citation type="submission" date="2025-09" db="UniProtKB">
        <authorList>
            <consortium name="Ensembl"/>
        </authorList>
    </citation>
    <scope>IDENTIFICATION</scope>
</reference>
<keyword evidence="4" id="KW-1003">Cell membrane</keyword>
<sequence>MSNVEIPAGLKELLQGYTVEVLRRRPPNLVEFAVQHFTQILAKPACKGVTFETKSNKPKKDDEEEEEEDEEDTVIFIHVSAAVCAEAYNPDDDEDDDAEPRVVYPKTDEQRRRLQDACKDILLFKTLEQEQFSEVLDGMFEVLVKPQEHIIDQGDDGDNFYVIERGVYDICLQKDGVSVCVGKYDNKGSFGELALMYNTPRAATIIATQEGALWGLDRATFHRLIVRNNAKKRRMYEAFIECVPLLKSLELSERMKIVDVLGAHVFKDGERLIMQVQCWEIFGCIFGCLCVQKQQDNIEVEVARYSRGQYFGELALVTNKPRAASVYAVGETKCLVIDIQAFERLLGPCMDIMKRNISQYEDQLVALFGSSVDLKH</sequence>
<evidence type="ECO:0000256" key="4">
    <source>
        <dbReference type="ARBA" id="ARBA00022475"/>
    </source>
</evidence>
<evidence type="ECO:0000256" key="5">
    <source>
        <dbReference type="ARBA" id="ARBA00022490"/>
    </source>
</evidence>
<dbReference type="SMART" id="SM00394">
    <property type="entry name" value="RIIa"/>
    <property type="match status" value="1"/>
</dbReference>
<dbReference type="GO" id="GO:0004862">
    <property type="term" value="F:cAMP-dependent protein kinase inhibitor activity"/>
    <property type="evidence" value="ECO:0007669"/>
    <property type="project" value="TreeGrafter"/>
</dbReference>
<feature type="binding site" evidence="15">
    <location>
        <position position="322"/>
    </location>
    <ligand>
        <name>3',5'-cyclic AMP</name>
        <dbReference type="ChEBI" id="CHEBI:58165"/>
        <label>2</label>
    </ligand>
</feature>
<dbReference type="PRINTS" id="PR00103">
    <property type="entry name" value="CAMPKINASE"/>
</dbReference>
<dbReference type="Gene3D" id="2.60.120.10">
    <property type="entry name" value="Jelly Rolls"/>
    <property type="match status" value="2"/>
</dbReference>
<feature type="compositionally biased region" description="Acidic residues" evidence="16">
    <location>
        <begin position="62"/>
        <end position="72"/>
    </location>
</feature>
<evidence type="ECO:0000256" key="1">
    <source>
        <dbReference type="ARBA" id="ARBA00004236"/>
    </source>
</evidence>
<keyword evidence="11 15" id="KW-0114">cAMP</keyword>
<feature type="binding site" evidence="15">
    <location>
        <position position="201"/>
    </location>
    <ligand>
        <name>3',5'-cyclic AMP</name>
        <dbReference type="ChEBI" id="CHEBI:58165"/>
        <label>1</label>
    </ligand>
</feature>
<dbReference type="PROSITE" id="PS00889">
    <property type="entry name" value="CNMP_BINDING_2"/>
    <property type="match status" value="2"/>
</dbReference>
<dbReference type="FunFam" id="2.60.120.10:FF:000108">
    <property type="entry name" value="cAMP-dependent protein kinase type II regulatory subunit"/>
    <property type="match status" value="1"/>
</dbReference>
<dbReference type="InterPro" id="IPR018488">
    <property type="entry name" value="cNMP-bd_CS"/>
</dbReference>
<feature type="region of interest" description="Disordered" evidence="16">
    <location>
        <begin position="52"/>
        <end position="72"/>
    </location>
</feature>
<dbReference type="GO" id="GO:0005886">
    <property type="term" value="C:plasma membrane"/>
    <property type="evidence" value="ECO:0007669"/>
    <property type="project" value="UniProtKB-SubCell"/>
</dbReference>
<dbReference type="GO" id="GO:0005829">
    <property type="term" value="C:cytosol"/>
    <property type="evidence" value="ECO:0007669"/>
    <property type="project" value="TreeGrafter"/>
</dbReference>
<dbReference type="Ensembl" id="ENSSLUT00000054719.1">
    <property type="protein sequence ID" value="ENSSLUP00000053159.1"/>
    <property type="gene ID" value="ENSSLUG00000023041.1"/>
</dbReference>
<organism evidence="18 19">
    <name type="scientific">Sander lucioperca</name>
    <name type="common">Pike-perch</name>
    <name type="synonym">Perca lucioperca</name>
    <dbReference type="NCBI Taxonomy" id="283035"/>
    <lineage>
        <taxon>Eukaryota</taxon>
        <taxon>Metazoa</taxon>
        <taxon>Chordata</taxon>
        <taxon>Craniata</taxon>
        <taxon>Vertebrata</taxon>
        <taxon>Euteleostomi</taxon>
        <taxon>Actinopterygii</taxon>
        <taxon>Neopterygii</taxon>
        <taxon>Teleostei</taxon>
        <taxon>Neoteleostei</taxon>
        <taxon>Acanthomorphata</taxon>
        <taxon>Eupercaria</taxon>
        <taxon>Perciformes</taxon>
        <taxon>Percoidei</taxon>
        <taxon>Percidae</taxon>
        <taxon>Luciopercinae</taxon>
        <taxon>Sander</taxon>
    </lineage>
</organism>
<protein>
    <recommendedName>
        <fullName evidence="14">cAMP-dependent protein kinase type II regulatory subunit</fullName>
    </recommendedName>
    <alternativeName>
        <fullName evidence="13">cAMP-dependent protein kinase type II-alpha regulatory subunit</fullName>
    </alternativeName>
</protein>
<dbReference type="Proteomes" id="UP000694568">
    <property type="component" value="Unplaced"/>
</dbReference>
<dbReference type="FunFam" id="2.60.120.10:FF:000017">
    <property type="entry name" value="cAMP-dependent protein kinase type II regulatory subunit"/>
    <property type="match status" value="1"/>
</dbReference>
<evidence type="ECO:0000256" key="12">
    <source>
        <dbReference type="ARBA" id="ARBA00037198"/>
    </source>
</evidence>
<evidence type="ECO:0000256" key="8">
    <source>
        <dbReference type="ARBA" id="ARBA00022737"/>
    </source>
</evidence>
<reference evidence="18" key="1">
    <citation type="submission" date="2025-08" db="UniProtKB">
        <authorList>
            <consortium name="Ensembl"/>
        </authorList>
    </citation>
    <scope>IDENTIFICATION</scope>
</reference>
<dbReference type="GO" id="GO:0034236">
    <property type="term" value="F:protein kinase A catalytic subunit binding"/>
    <property type="evidence" value="ECO:0007669"/>
    <property type="project" value="TreeGrafter"/>
</dbReference>
<accession>A0A8D0ACT0</accession>
<dbReference type="InterPro" id="IPR050503">
    <property type="entry name" value="cAMP-dep_PK_reg_su-like"/>
</dbReference>
<comment type="function">
    <text evidence="12">Regulatory subunit of the cAMP-dependent protein kinases involved in cAMP signaling in cells. Type II regulatory chains mediate membrane association by binding to anchoring proteins, including the MAP2 kinase.</text>
</comment>
<evidence type="ECO:0000259" key="17">
    <source>
        <dbReference type="PROSITE" id="PS50042"/>
    </source>
</evidence>
<keyword evidence="5" id="KW-0963">Cytoplasm</keyword>
<dbReference type="Gene3D" id="1.20.890.10">
    <property type="entry name" value="cAMP-dependent protein kinase regulatory subunit, dimerization-anchoring domain"/>
    <property type="match status" value="1"/>
</dbReference>
<proteinExistence type="inferred from homology"/>
<dbReference type="InterPro" id="IPR012198">
    <property type="entry name" value="cAMP_dep_PK_reg_su"/>
</dbReference>
<keyword evidence="10" id="KW-0472">Membrane</keyword>
<name>A0A8D0ACT0_SANLU</name>
<feature type="domain" description="Cyclic nucleotide-binding" evidence="17">
    <location>
        <begin position="245"/>
        <end position="363"/>
    </location>
</feature>
<dbReference type="SUPFAM" id="SSF51206">
    <property type="entry name" value="cAMP-binding domain-like"/>
    <property type="match status" value="2"/>
</dbReference>
<keyword evidence="6" id="KW-0597">Phosphoprotein</keyword>
<evidence type="ECO:0000256" key="3">
    <source>
        <dbReference type="ARBA" id="ARBA00005753"/>
    </source>
</evidence>
<feature type="domain" description="Cyclic nucleotide-binding" evidence="17">
    <location>
        <begin position="123"/>
        <end position="242"/>
    </location>
</feature>
<dbReference type="GO" id="GO:0030552">
    <property type="term" value="F:cAMP binding"/>
    <property type="evidence" value="ECO:0007669"/>
    <property type="project" value="UniProtKB-KW"/>
</dbReference>
<dbReference type="GeneTree" id="ENSGT00940000154836"/>
<dbReference type="SMART" id="SM00100">
    <property type="entry name" value="cNMP"/>
    <property type="match status" value="2"/>
</dbReference>
<evidence type="ECO:0000256" key="7">
    <source>
        <dbReference type="ARBA" id="ARBA00022566"/>
    </source>
</evidence>
<dbReference type="CDD" id="cd00038">
    <property type="entry name" value="CAP_ED"/>
    <property type="match status" value="2"/>
</dbReference>
<keyword evidence="7 15" id="KW-0116">cAMP-binding</keyword>